<dbReference type="SUPFAM" id="SSF53822">
    <property type="entry name" value="Periplasmic binding protein-like I"/>
    <property type="match status" value="1"/>
</dbReference>
<evidence type="ECO:0000256" key="1">
    <source>
        <dbReference type="ARBA" id="ARBA00023015"/>
    </source>
</evidence>
<keyword evidence="3" id="KW-0804">Transcription</keyword>
<proteinExistence type="predicted"/>
<dbReference type="InterPro" id="IPR028082">
    <property type="entry name" value="Peripla_BP_I"/>
</dbReference>
<keyword evidence="2" id="KW-0238">DNA-binding</keyword>
<dbReference type="PANTHER" id="PTHR30146:SF153">
    <property type="entry name" value="LACTOSE OPERON REPRESSOR"/>
    <property type="match status" value="1"/>
</dbReference>
<evidence type="ECO:0000256" key="2">
    <source>
        <dbReference type="ARBA" id="ARBA00023125"/>
    </source>
</evidence>
<evidence type="ECO:0000313" key="6">
    <source>
        <dbReference type="Proteomes" id="UP000614047"/>
    </source>
</evidence>
<dbReference type="Pfam" id="PF13377">
    <property type="entry name" value="Peripla_BP_3"/>
    <property type="match status" value="1"/>
</dbReference>
<keyword evidence="1" id="KW-0805">Transcription regulation</keyword>
<feature type="domain" description="HTH lacI-type" evidence="4">
    <location>
        <begin position="1"/>
        <end position="44"/>
    </location>
</feature>
<dbReference type="CDD" id="cd01392">
    <property type="entry name" value="HTH_LacI"/>
    <property type="match status" value="1"/>
</dbReference>
<dbReference type="PANTHER" id="PTHR30146">
    <property type="entry name" value="LACI-RELATED TRANSCRIPTIONAL REPRESSOR"/>
    <property type="match status" value="1"/>
</dbReference>
<dbReference type="InterPro" id="IPR046335">
    <property type="entry name" value="LacI/GalR-like_sensor"/>
</dbReference>
<dbReference type="InterPro" id="IPR010982">
    <property type="entry name" value="Lambda_DNA-bd_dom_sf"/>
</dbReference>
<dbReference type="InterPro" id="IPR000843">
    <property type="entry name" value="HTH_LacI"/>
</dbReference>
<comment type="caution">
    <text evidence="5">The sequence shown here is derived from an EMBL/GenBank/DDBJ whole genome shotgun (WGS) entry which is preliminary data.</text>
</comment>
<dbReference type="SUPFAM" id="SSF47413">
    <property type="entry name" value="lambda repressor-like DNA-binding domains"/>
    <property type="match status" value="1"/>
</dbReference>
<dbReference type="Pfam" id="PF00356">
    <property type="entry name" value="LacI"/>
    <property type="match status" value="1"/>
</dbReference>
<dbReference type="CDD" id="cd06267">
    <property type="entry name" value="PBP1_LacI_sugar_binding-like"/>
    <property type="match status" value="1"/>
</dbReference>
<dbReference type="Proteomes" id="UP000614047">
    <property type="component" value="Unassembled WGS sequence"/>
</dbReference>
<dbReference type="Gene3D" id="1.10.260.40">
    <property type="entry name" value="lambda repressor-like DNA-binding domains"/>
    <property type="match status" value="1"/>
</dbReference>
<name>A0A931DD19_9ACTN</name>
<dbReference type="GO" id="GO:0000976">
    <property type="term" value="F:transcription cis-regulatory region binding"/>
    <property type="evidence" value="ECO:0007669"/>
    <property type="project" value="TreeGrafter"/>
</dbReference>
<sequence length="335" mass="35968">MSTATVSRVLHNNGYVSAESRQRVEEALRESGYRLNVVAQELRRRKTMSLGLILHGAMSNPFVAQVAFGAAQAAAEQGFNVLFFNARGDAEREHESVEALLRRRVDGVVFTTAVSRANVELALEAGITAVEIERRLCPGAASVVVDNYAGATEATEHLIGLGHRRIGYIGEPIAGTAPADDAQSVVRERFTAYRDALQRAGQPPEDSWIVAGPYPREQGGWGGVETGASYMERLLRQAPGLTAVVAASDMLAAGALQSLYREGRRVPDELSIVGFDDTFAKHLAPALTTVRQPMFEMGFKAISLAIGFIDGGRHSAVAEHCATELIVRSSTAPPP</sequence>
<dbReference type="AlphaFoldDB" id="A0A931DD19"/>
<organism evidence="5 6">
    <name type="scientific">Actinomadura viridis</name>
    <dbReference type="NCBI Taxonomy" id="58110"/>
    <lineage>
        <taxon>Bacteria</taxon>
        <taxon>Bacillati</taxon>
        <taxon>Actinomycetota</taxon>
        <taxon>Actinomycetes</taxon>
        <taxon>Streptosporangiales</taxon>
        <taxon>Thermomonosporaceae</taxon>
        <taxon>Actinomadura</taxon>
    </lineage>
</organism>
<protein>
    <submittedName>
        <fullName evidence="5">LacI family transcriptional regulator</fullName>
    </submittedName>
</protein>
<dbReference type="EMBL" id="JADOUA010000001">
    <property type="protein sequence ID" value="MBG6088829.1"/>
    <property type="molecule type" value="Genomic_DNA"/>
</dbReference>
<dbReference type="PROSITE" id="PS50932">
    <property type="entry name" value="HTH_LACI_2"/>
    <property type="match status" value="1"/>
</dbReference>
<gene>
    <name evidence="5" type="ORF">IW256_002942</name>
</gene>
<keyword evidence="6" id="KW-1185">Reference proteome</keyword>
<evidence type="ECO:0000259" key="4">
    <source>
        <dbReference type="PROSITE" id="PS50932"/>
    </source>
</evidence>
<reference evidence="5" key="1">
    <citation type="submission" date="2020-11" db="EMBL/GenBank/DDBJ databases">
        <title>Sequencing the genomes of 1000 actinobacteria strains.</title>
        <authorList>
            <person name="Klenk H.-P."/>
        </authorList>
    </citation>
    <scope>NUCLEOTIDE SEQUENCE</scope>
    <source>
        <strain evidence="5">DSM 43175</strain>
    </source>
</reference>
<accession>A0A931DD19</accession>
<dbReference type="SMART" id="SM00354">
    <property type="entry name" value="HTH_LACI"/>
    <property type="match status" value="1"/>
</dbReference>
<evidence type="ECO:0000256" key="3">
    <source>
        <dbReference type="ARBA" id="ARBA00023163"/>
    </source>
</evidence>
<dbReference type="Gene3D" id="3.40.50.2300">
    <property type="match status" value="2"/>
</dbReference>
<evidence type="ECO:0000313" key="5">
    <source>
        <dbReference type="EMBL" id="MBG6088829.1"/>
    </source>
</evidence>
<dbReference type="GO" id="GO:0003700">
    <property type="term" value="F:DNA-binding transcription factor activity"/>
    <property type="evidence" value="ECO:0007669"/>
    <property type="project" value="TreeGrafter"/>
</dbReference>